<evidence type="ECO:0000313" key="2">
    <source>
        <dbReference type="EMBL" id="KAK4045420.1"/>
    </source>
</evidence>
<feature type="region of interest" description="Disordered" evidence="1">
    <location>
        <begin position="1"/>
        <end position="28"/>
    </location>
</feature>
<dbReference type="EMBL" id="JAOYFB010000043">
    <property type="protein sequence ID" value="KAK4045420.1"/>
    <property type="molecule type" value="Genomic_DNA"/>
</dbReference>
<sequence>MRKSMSPSKRKRKPSNSQKNTRAVNSNQQRNLLVEDDTLIKIRWLQTHPAIPQNRGTITQYMSDTFAARQAMIESELTTFTLIVEKFPRFVDFNNGALIFTDFATTYPMVQSFEENFVVKLGNKIERLARRDKVELPVETSDCCLNLLMMAFLLFLAIKKIKRESLTKLTGRFLYFEKNNFDVEEFAKFREERLSQPFLLCLLSRVAVVDQNIRNFSKLRQSIFGVGTWGKQNDRMSSILPPIELNPFGIANQSVIGDRRAAPAVIYKTFQSSRFCWANN</sequence>
<dbReference type="Proteomes" id="UP001234178">
    <property type="component" value="Unassembled WGS sequence"/>
</dbReference>
<name>A0ABR0BAE4_9CRUS</name>
<accession>A0ABR0BAE4</accession>
<feature type="compositionally biased region" description="Basic residues" evidence="1">
    <location>
        <begin position="1"/>
        <end position="14"/>
    </location>
</feature>
<evidence type="ECO:0000256" key="1">
    <source>
        <dbReference type="SAM" id="MobiDB-lite"/>
    </source>
</evidence>
<organism evidence="2 3">
    <name type="scientific">Daphnia magna</name>
    <dbReference type="NCBI Taxonomy" id="35525"/>
    <lineage>
        <taxon>Eukaryota</taxon>
        <taxon>Metazoa</taxon>
        <taxon>Ecdysozoa</taxon>
        <taxon>Arthropoda</taxon>
        <taxon>Crustacea</taxon>
        <taxon>Branchiopoda</taxon>
        <taxon>Diplostraca</taxon>
        <taxon>Cladocera</taxon>
        <taxon>Anomopoda</taxon>
        <taxon>Daphniidae</taxon>
        <taxon>Daphnia</taxon>
    </lineage>
</organism>
<reference evidence="2 3" key="1">
    <citation type="journal article" date="2023" name="Nucleic Acids Res.">
        <title>The hologenome of Daphnia magna reveals possible DNA methylation and microbiome-mediated evolution of the host genome.</title>
        <authorList>
            <person name="Chaturvedi A."/>
            <person name="Li X."/>
            <person name="Dhandapani V."/>
            <person name="Marshall H."/>
            <person name="Kissane S."/>
            <person name="Cuenca-Cambronero M."/>
            <person name="Asole G."/>
            <person name="Calvet F."/>
            <person name="Ruiz-Romero M."/>
            <person name="Marangio P."/>
            <person name="Guigo R."/>
            <person name="Rago D."/>
            <person name="Mirbahai L."/>
            <person name="Eastwood N."/>
            <person name="Colbourne J.K."/>
            <person name="Zhou J."/>
            <person name="Mallon E."/>
            <person name="Orsini L."/>
        </authorList>
    </citation>
    <scope>NUCLEOTIDE SEQUENCE [LARGE SCALE GENOMIC DNA]</scope>
    <source>
        <strain evidence="2">LRV0_1</strain>
    </source>
</reference>
<protein>
    <submittedName>
        <fullName evidence="2">Uncharacterized protein</fullName>
    </submittedName>
</protein>
<comment type="caution">
    <text evidence="2">The sequence shown here is derived from an EMBL/GenBank/DDBJ whole genome shotgun (WGS) entry which is preliminary data.</text>
</comment>
<keyword evidence="3" id="KW-1185">Reference proteome</keyword>
<proteinExistence type="predicted"/>
<evidence type="ECO:0000313" key="3">
    <source>
        <dbReference type="Proteomes" id="UP001234178"/>
    </source>
</evidence>
<gene>
    <name evidence="2" type="ORF">OUZ56_033027</name>
</gene>